<dbReference type="SUPFAM" id="SSF56731">
    <property type="entry name" value="DNA primase core"/>
    <property type="match status" value="1"/>
</dbReference>
<dbReference type="RefSeq" id="WP_310098400.1">
    <property type="nucleotide sequence ID" value="NZ_JAVDUU010000003.1"/>
</dbReference>
<dbReference type="Gene3D" id="3.90.580.10">
    <property type="entry name" value="Zinc finger, CHC2-type domain"/>
    <property type="match status" value="1"/>
</dbReference>
<dbReference type="EMBL" id="JAVDUU010000003">
    <property type="protein sequence ID" value="MDR6943688.1"/>
    <property type="molecule type" value="Genomic_DNA"/>
</dbReference>
<name>A0ABU1TEA9_9SPHI</name>
<dbReference type="Pfam" id="PF13155">
    <property type="entry name" value="Toprim_2"/>
    <property type="match status" value="1"/>
</dbReference>
<organism evidence="1 2">
    <name type="scientific">Mucilaginibacter pocheonensis</name>
    <dbReference type="NCBI Taxonomy" id="398050"/>
    <lineage>
        <taxon>Bacteria</taxon>
        <taxon>Pseudomonadati</taxon>
        <taxon>Bacteroidota</taxon>
        <taxon>Sphingobacteriia</taxon>
        <taxon>Sphingobacteriales</taxon>
        <taxon>Sphingobacteriaceae</taxon>
        <taxon>Mucilaginibacter</taxon>
    </lineage>
</organism>
<gene>
    <name evidence="1" type="ORF">J2W55_003541</name>
</gene>
<reference evidence="1 2" key="1">
    <citation type="submission" date="2023-07" db="EMBL/GenBank/DDBJ databases">
        <title>Sorghum-associated microbial communities from plants grown in Nebraska, USA.</title>
        <authorList>
            <person name="Schachtman D."/>
        </authorList>
    </citation>
    <scope>NUCLEOTIDE SEQUENCE [LARGE SCALE GENOMIC DNA]</scope>
    <source>
        <strain evidence="1 2">3262</strain>
    </source>
</reference>
<dbReference type="Gene3D" id="3.40.1360.10">
    <property type="match status" value="1"/>
</dbReference>
<protein>
    <recommendedName>
        <fullName evidence="3">Toprim-like</fullName>
    </recommendedName>
</protein>
<dbReference type="SUPFAM" id="SSF57783">
    <property type="entry name" value="Zinc beta-ribbon"/>
    <property type="match status" value="1"/>
</dbReference>
<evidence type="ECO:0008006" key="3">
    <source>
        <dbReference type="Google" id="ProtNLM"/>
    </source>
</evidence>
<accession>A0ABU1TEA9</accession>
<proteinExistence type="predicted"/>
<evidence type="ECO:0000313" key="1">
    <source>
        <dbReference type="EMBL" id="MDR6943688.1"/>
    </source>
</evidence>
<keyword evidence="2" id="KW-1185">Reference proteome</keyword>
<dbReference type="InterPro" id="IPR036977">
    <property type="entry name" value="DNA_primase_Znf_CHC2"/>
</dbReference>
<dbReference type="Proteomes" id="UP001247620">
    <property type="component" value="Unassembled WGS sequence"/>
</dbReference>
<sequence>MSVLLTAKELKDQASLVDFLARLGHQPVKKYGREKMYISILRENDTKPSLSVNDELGVWFDHGTRKGGNIVDLGLALWAHLSFGEVIQKIQDVCNISSIEKKPLRPRISVKVPNYIVVETKEIGTHPAITEYLKSRQVFEQAKDTLHEVYYFVQDHKGERKHFYAAGWKNEKDSWEVRNKYFKGCLGHKAISFIQGHSKRAVVFEGFINYLSWKTENAMSDHSVIVLNTIALLAEGIERAKSFSSLDIYFDRDQSGLTASKEFISALPYASDRSFAFEGFNDYNDKLVAAAKIQEPKIGEGIVPQSGVLNRR</sequence>
<evidence type="ECO:0000313" key="2">
    <source>
        <dbReference type="Proteomes" id="UP001247620"/>
    </source>
</evidence>
<comment type="caution">
    <text evidence="1">The sequence shown here is derived from an EMBL/GenBank/DDBJ whole genome shotgun (WGS) entry which is preliminary data.</text>
</comment>